<dbReference type="GO" id="GO:0008260">
    <property type="term" value="F:succinyl-CoA:3-oxo-acid CoA-transferase activity"/>
    <property type="evidence" value="ECO:0007669"/>
    <property type="project" value="UniProtKB-EC"/>
</dbReference>
<evidence type="ECO:0000256" key="7">
    <source>
        <dbReference type="ARBA" id="ARBA00054372"/>
    </source>
</evidence>
<dbReference type="FunFam" id="3.40.1080.10:FF:000001">
    <property type="entry name" value="Succinyl-coa:3-ketoacid-coenzyme a transferase subunit b"/>
    <property type="match status" value="1"/>
</dbReference>
<dbReference type="InterPro" id="IPR004163">
    <property type="entry name" value="CoA_transf_BS"/>
</dbReference>
<dbReference type="UniPathway" id="UPA00929">
    <property type="reaction ID" value="UER00894"/>
</dbReference>
<evidence type="ECO:0000313" key="10">
    <source>
        <dbReference type="EMBL" id="JAQ02587.1"/>
    </source>
</evidence>
<gene>
    <name evidence="11" type="primary">OXCT1_0</name>
    <name evidence="10" type="synonym">OXCT1_2</name>
    <name evidence="10" type="ORF">g.88065</name>
    <name evidence="11" type="ORF">g.88068</name>
</gene>
<keyword evidence="4 8" id="KW-0808">Transferase</keyword>
<accession>A0A146L4U4</accession>
<feature type="active site" description="5-glutamyl coenzyme A thioester intermediate" evidence="9">
    <location>
        <position position="380"/>
    </location>
</feature>
<dbReference type="PANTHER" id="PTHR13707:SF23">
    <property type="entry name" value="SUCCINYL-COA:3-KETOACID-COENZYME A TRANSFERASE"/>
    <property type="match status" value="1"/>
</dbReference>
<evidence type="ECO:0000256" key="6">
    <source>
        <dbReference type="ARBA" id="ARBA00023128"/>
    </source>
</evidence>
<comment type="similarity">
    <text evidence="3 8">Belongs to the 3-oxoacid CoA-transferase family.</text>
</comment>
<comment type="catalytic activity">
    <reaction evidence="8">
        <text>a 3-oxo acid + succinyl-CoA = a 3-oxoacyl-CoA + succinate</text>
        <dbReference type="Rhea" id="RHEA:24564"/>
        <dbReference type="ChEBI" id="CHEBI:30031"/>
        <dbReference type="ChEBI" id="CHEBI:35973"/>
        <dbReference type="ChEBI" id="CHEBI:57292"/>
        <dbReference type="ChEBI" id="CHEBI:90726"/>
        <dbReference type="EC" id="2.8.3.5"/>
    </reaction>
</comment>
<dbReference type="GO" id="GO:0046952">
    <property type="term" value="P:ketone body catabolic process"/>
    <property type="evidence" value="ECO:0007669"/>
    <property type="project" value="InterPro"/>
</dbReference>
<keyword evidence="6 8" id="KW-0496">Mitochondrion</keyword>
<dbReference type="PROSITE" id="PS01273">
    <property type="entry name" value="COA_TRANSF_1"/>
    <property type="match status" value="1"/>
</dbReference>
<evidence type="ECO:0000256" key="5">
    <source>
        <dbReference type="ARBA" id="ARBA00022946"/>
    </source>
</evidence>
<evidence type="ECO:0000256" key="8">
    <source>
        <dbReference type="PIRNR" id="PIRNR000858"/>
    </source>
</evidence>
<dbReference type="GO" id="GO:0005739">
    <property type="term" value="C:mitochondrion"/>
    <property type="evidence" value="ECO:0007669"/>
    <property type="project" value="UniProtKB-SubCell"/>
</dbReference>
<dbReference type="InterPro" id="IPR037171">
    <property type="entry name" value="NagB/RpiA_transferase-like"/>
</dbReference>
<sequence>MKPSESFYQRVIQKAFVVKMACANVLRPVLRSSKFQVFSGNKYRIPSYKVLRCAYSTVYTPTGALAHRTRKSEKMFASAVDAVKDVPDGSTILFGGFGLCGIPENLIAALIEVGVKDLTVVSNNAGVSDFGLGLLLKERRVKKVIASYVGENTELERQFLEGELEMELTPQGTLAERIRAGGAGVPAFFTPTAFGTLIQEGGTPLKYVKGEKNKIEQSSSGREIREFDGKMYVMEQAIKADWAMVKGHCADKEGNTLFRMAARNFNPTMARNARNTILEVENVVNVGEIDPEAVHLPGIFVDRIVQGKNYEKRIEKLKIQKKAGSESSVKNTPAGQNRERIARRVALEFQDGMYANLGIGIPMLVSNYLPPGLKVMLQSENGIMGLGPAPSSRAQADADLINAGKETVTVIPGASYFSSDESFAMIRGGHIDLTILGAMEVSQYGDLANWMIPGKLVKGMGGAMDLVAGPGTKVIITMEHSSKDGSHKIVQNCSLPVTGKNCVDMIITEKAVFTVHPENGLTLIEVAEGVEVADIIAHTGCEFAVAEDLQPMRQISV</sequence>
<dbReference type="InterPro" id="IPR012791">
    <property type="entry name" value="3-oxoacid_CoA-transf_B"/>
</dbReference>
<dbReference type="FunFam" id="3.40.1080.10:FF:000002">
    <property type="entry name" value="Succinyl-CoA:3-ketoacid-coenzyme A transferase, mitochondrial"/>
    <property type="match status" value="1"/>
</dbReference>
<evidence type="ECO:0000256" key="1">
    <source>
        <dbReference type="ARBA" id="ARBA00004173"/>
    </source>
</evidence>
<dbReference type="Gene3D" id="3.40.1080.10">
    <property type="entry name" value="Glutaconate Coenzyme A-transferase"/>
    <property type="match status" value="2"/>
</dbReference>
<comment type="pathway">
    <text evidence="2 8">Ketone metabolism; succinyl-CoA degradation; acetoacetyl-CoA from succinyl-CoA: step 1/1.</text>
</comment>
<protein>
    <recommendedName>
        <fullName evidence="8">Succinyl-CoA:3-ketoacid-coenzyme A transferase</fullName>
        <ecNumber evidence="8">2.8.3.5</ecNumber>
    </recommendedName>
</protein>
<evidence type="ECO:0000313" key="11">
    <source>
        <dbReference type="EMBL" id="JAQ03531.1"/>
    </source>
</evidence>
<reference evidence="11" key="1">
    <citation type="journal article" date="2016" name="Gigascience">
        <title>De novo construction of an expanded transcriptome assembly for the western tarnished plant bug, Lygus hesperus.</title>
        <authorList>
            <person name="Tassone E.E."/>
            <person name="Geib S.M."/>
            <person name="Hall B."/>
            <person name="Fabrick J.A."/>
            <person name="Brent C.S."/>
            <person name="Hull J.J."/>
        </authorList>
    </citation>
    <scope>NUCLEOTIDE SEQUENCE</scope>
</reference>
<keyword evidence="5" id="KW-0809">Transit peptide</keyword>
<dbReference type="SUPFAM" id="SSF100950">
    <property type="entry name" value="NagB/RpiA/CoA transferase-like"/>
    <property type="match status" value="2"/>
</dbReference>
<dbReference type="PIRSF" id="PIRSF000858">
    <property type="entry name" value="SCOT-t"/>
    <property type="match status" value="1"/>
</dbReference>
<evidence type="ECO:0000256" key="3">
    <source>
        <dbReference type="ARBA" id="ARBA00007154"/>
    </source>
</evidence>
<dbReference type="InterPro" id="IPR014388">
    <property type="entry name" value="3-oxoacid_CoA-transferase"/>
</dbReference>
<dbReference type="EC" id="2.8.3.5" evidence="8"/>
<dbReference type="AlphaFoldDB" id="A0A146L4U4"/>
<dbReference type="EMBL" id="GDHC01016042">
    <property type="protein sequence ID" value="JAQ02587.1"/>
    <property type="molecule type" value="Transcribed_RNA"/>
</dbReference>
<dbReference type="EMBL" id="GDHC01015098">
    <property type="protein sequence ID" value="JAQ03531.1"/>
    <property type="molecule type" value="Transcribed_RNA"/>
</dbReference>
<organism evidence="11">
    <name type="scientific">Lygus hesperus</name>
    <name type="common">Western plant bug</name>
    <dbReference type="NCBI Taxonomy" id="30085"/>
    <lineage>
        <taxon>Eukaryota</taxon>
        <taxon>Metazoa</taxon>
        <taxon>Ecdysozoa</taxon>
        <taxon>Arthropoda</taxon>
        <taxon>Hexapoda</taxon>
        <taxon>Insecta</taxon>
        <taxon>Pterygota</taxon>
        <taxon>Neoptera</taxon>
        <taxon>Paraneoptera</taxon>
        <taxon>Hemiptera</taxon>
        <taxon>Heteroptera</taxon>
        <taxon>Panheteroptera</taxon>
        <taxon>Cimicomorpha</taxon>
        <taxon>Miridae</taxon>
        <taxon>Mirini</taxon>
        <taxon>Lygus</taxon>
    </lineage>
</organism>
<evidence type="ECO:0000256" key="9">
    <source>
        <dbReference type="PIRSR" id="PIRSR000858-1"/>
    </source>
</evidence>
<proteinExistence type="inferred from homology"/>
<dbReference type="SMART" id="SM00882">
    <property type="entry name" value="CoA_trans"/>
    <property type="match status" value="2"/>
</dbReference>
<dbReference type="Pfam" id="PF01144">
    <property type="entry name" value="CoA_trans"/>
    <property type="match status" value="2"/>
</dbReference>
<dbReference type="InterPro" id="IPR012792">
    <property type="entry name" value="3-oxoacid_CoA-transf_A"/>
</dbReference>
<comment type="function">
    <text evidence="7 8">Key enzyme for ketone body catabolism. Transfers the CoA moiety from succinate to acetoacetate. Formation of the enzyme-CoA intermediate proceeds via an unstable anhydride species formed between the carboxylate groups of the enzyme and substrate.</text>
</comment>
<dbReference type="InterPro" id="IPR004165">
    <property type="entry name" value="CoA_trans_fam_I"/>
</dbReference>
<evidence type="ECO:0000256" key="4">
    <source>
        <dbReference type="ARBA" id="ARBA00022679"/>
    </source>
</evidence>
<dbReference type="NCBIfam" id="TIGR02429">
    <property type="entry name" value="pcaI_scoA_fam"/>
    <property type="match status" value="1"/>
</dbReference>
<evidence type="ECO:0000256" key="2">
    <source>
        <dbReference type="ARBA" id="ARBA00004753"/>
    </source>
</evidence>
<name>A0A146L4U4_LYGHE</name>
<dbReference type="PANTHER" id="PTHR13707">
    <property type="entry name" value="KETOACID-COENZYME A TRANSFERASE"/>
    <property type="match status" value="1"/>
</dbReference>
<dbReference type="NCBIfam" id="TIGR02428">
    <property type="entry name" value="pcaJ_scoB_fam"/>
    <property type="match status" value="1"/>
</dbReference>
<comment type="subcellular location">
    <subcellularLocation>
        <location evidence="1">Mitochondrion</location>
    </subcellularLocation>
</comment>